<dbReference type="GO" id="GO:0008289">
    <property type="term" value="F:lipid binding"/>
    <property type="evidence" value="ECO:0007669"/>
    <property type="project" value="UniProtKB-KW"/>
</dbReference>
<evidence type="ECO:0000313" key="8">
    <source>
        <dbReference type="EMBL" id="MBB6210464.1"/>
    </source>
</evidence>
<accession>A0A7W9ZHN4</accession>
<name>A0A7W9ZHN4_NOVIT</name>
<keyword evidence="5" id="KW-0446">Lipid-binding</keyword>
<dbReference type="EMBL" id="JACIIX010000006">
    <property type="protein sequence ID" value="MBB6210464.1"/>
    <property type="molecule type" value="Genomic_DNA"/>
</dbReference>
<comment type="pathway">
    <text evidence="1">Cofactor biosynthesis; ubiquinone biosynthesis.</text>
</comment>
<evidence type="ECO:0000256" key="2">
    <source>
        <dbReference type="ARBA" id="ARBA00010766"/>
    </source>
</evidence>
<evidence type="ECO:0000256" key="3">
    <source>
        <dbReference type="ARBA" id="ARBA00022688"/>
    </source>
</evidence>
<keyword evidence="8" id="KW-0830">Ubiquinone</keyword>
<protein>
    <submittedName>
        <fullName evidence="8">Ubiquinone biosynthesis protein COQ9</fullName>
    </submittedName>
</protein>
<evidence type="ECO:0000256" key="6">
    <source>
        <dbReference type="ARBA" id="ARBA00058104"/>
    </source>
</evidence>
<keyword evidence="3" id="KW-0831">Ubiquinone biosynthesis</keyword>
<evidence type="ECO:0000256" key="1">
    <source>
        <dbReference type="ARBA" id="ARBA00004749"/>
    </source>
</evidence>
<keyword evidence="9" id="KW-1185">Reference proteome</keyword>
<dbReference type="PANTHER" id="PTHR21427:SF19">
    <property type="entry name" value="UBIQUINONE BIOSYNTHESIS PROTEIN COQ9, MITOCHONDRIAL"/>
    <property type="match status" value="1"/>
</dbReference>
<comment type="function">
    <text evidence="6">Membrane-associated protein that warps the membrane surface to access and bind aromatic isoprenes with high specificity, including ubiquinone (CoQ) isoprene intermediates and presents them directly to COQ7, therefore facilitating the COQ7-mediated hydroxylase step. Participates in the biosynthesis of coenzyme Q, also named ubiquinone, an essential lipid-soluble electron transporter for aerobic cellular respiration.</text>
</comment>
<proteinExistence type="inferred from homology"/>
<feature type="domain" description="COQ9 C-terminal" evidence="7">
    <location>
        <begin position="119"/>
        <end position="185"/>
    </location>
</feature>
<gene>
    <name evidence="8" type="ORF">FHS48_001880</name>
</gene>
<reference evidence="8 9" key="1">
    <citation type="submission" date="2020-08" db="EMBL/GenBank/DDBJ databases">
        <title>Genomic Encyclopedia of Type Strains, Phase IV (KMG-IV): sequencing the most valuable type-strain genomes for metagenomic binning, comparative biology and taxonomic classification.</title>
        <authorList>
            <person name="Goeker M."/>
        </authorList>
    </citation>
    <scope>NUCLEOTIDE SEQUENCE [LARGE SCALE GENOMIC DNA]</scope>
    <source>
        <strain evidence="8 9">DSM 11590</strain>
    </source>
</reference>
<comment type="caution">
    <text evidence="8">The sequence shown here is derived from an EMBL/GenBank/DDBJ whole genome shotgun (WGS) entry which is preliminary data.</text>
</comment>
<dbReference type="PANTHER" id="PTHR21427">
    <property type="entry name" value="UBIQUINONE BIOSYNTHESIS PROTEIN COQ9, MITOCHONDRIAL"/>
    <property type="match status" value="1"/>
</dbReference>
<evidence type="ECO:0000256" key="5">
    <source>
        <dbReference type="ARBA" id="ARBA00023121"/>
    </source>
</evidence>
<dbReference type="AlphaFoldDB" id="A0A7W9ZHN4"/>
<sequence>MTELTLDDMRDRLVLAALAHIPFDGWSLRALRHAAQDCDFDASVPERLFPHGVIDAVEHFTRLADARMAEDAEALLSADDKVRDRLFKVIQARLMRWQDHKEAVRRALSVYALPTNLTRAAAATARTADAIWRAAGDRSNDFNWYTKRASLTGIYAATLLYWLDDSTEESVDTWDYLHRRLDGMVAAIKTRQSIQKKVEKTFSHLPGPFALLAQARRLRPRMPT</sequence>
<comment type="similarity">
    <text evidence="2">Belongs to the COQ9 family.</text>
</comment>
<evidence type="ECO:0000313" key="9">
    <source>
        <dbReference type="Proteomes" id="UP000544872"/>
    </source>
</evidence>
<dbReference type="RefSeq" id="WP_184263302.1">
    <property type="nucleotide sequence ID" value="NZ_JACIIX010000006.1"/>
</dbReference>
<dbReference type="InterPro" id="IPR013718">
    <property type="entry name" value="COQ9_C"/>
</dbReference>
<dbReference type="NCBIfam" id="TIGR02396">
    <property type="entry name" value="diverge_rpsU"/>
    <property type="match status" value="1"/>
</dbReference>
<dbReference type="GO" id="GO:0006744">
    <property type="term" value="P:ubiquinone biosynthetic process"/>
    <property type="evidence" value="ECO:0007669"/>
    <property type="project" value="UniProtKB-KW"/>
</dbReference>
<dbReference type="Proteomes" id="UP000544872">
    <property type="component" value="Unassembled WGS sequence"/>
</dbReference>
<dbReference type="InterPro" id="IPR012762">
    <property type="entry name" value="Ubiq_biosynth_COQ9"/>
</dbReference>
<dbReference type="Gene3D" id="1.10.357.10">
    <property type="entry name" value="Tetracycline Repressor, domain 2"/>
    <property type="match status" value="1"/>
</dbReference>
<keyword evidence="4" id="KW-0809">Transit peptide</keyword>
<organism evidence="8 9">
    <name type="scientific">Novispirillum itersonii</name>
    <name type="common">Aquaspirillum itersonii</name>
    <dbReference type="NCBI Taxonomy" id="189"/>
    <lineage>
        <taxon>Bacteria</taxon>
        <taxon>Pseudomonadati</taxon>
        <taxon>Pseudomonadota</taxon>
        <taxon>Alphaproteobacteria</taxon>
        <taxon>Rhodospirillales</taxon>
        <taxon>Novispirillaceae</taxon>
        <taxon>Novispirillum</taxon>
    </lineage>
</organism>
<evidence type="ECO:0000259" key="7">
    <source>
        <dbReference type="Pfam" id="PF08511"/>
    </source>
</evidence>
<dbReference type="Pfam" id="PF08511">
    <property type="entry name" value="COQ9"/>
    <property type="match status" value="1"/>
</dbReference>
<evidence type="ECO:0000256" key="4">
    <source>
        <dbReference type="ARBA" id="ARBA00022946"/>
    </source>
</evidence>